<evidence type="ECO:0000313" key="1">
    <source>
        <dbReference type="EMBL" id="PKY38902.1"/>
    </source>
</evidence>
<reference evidence="1 2" key="1">
    <citation type="submission" date="2015-10" db="EMBL/GenBank/DDBJ databases">
        <title>Genome analyses suggest a sexual origin of heterokaryosis in a supposedly ancient asexual fungus.</title>
        <authorList>
            <person name="Ropars J."/>
            <person name="Sedzielewska K."/>
            <person name="Noel J."/>
            <person name="Charron P."/>
            <person name="Farinelli L."/>
            <person name="Marton T."/>
            <person name="Kruger M."/>
            <person name="Pelin A."/>
            <person name="Brachmann A."/>
            <person name="Corradi N."/>
        </authorList>
    </citation>
    <scope>NUCLEOTIDE SEQUENCE [LARGE SCALE GENOMIC DNA]</scope>
    <source>
        <strain evidence="1 2">A4</strain>
    </source>
</reference>
<name>A0A2I1FWZ4_9GLOM</name>
<comment type="caution">
    <text evidence="1">The sequence shown here is derived from an EMBL/GenBank/DDBJ whole genome shotgun (WGS) entry which is preliminary data.</text>
</comment>
<protein>
    <submittedName>
        <fullName evidence="1">Uncharacterized protein</fullName>
    </submittedName>
</protein>
<dbReference type="Proteomes" id="UP000234323">
    <property type="component" value="Unassembled WGS sequence"/>
</dbReference>
<proteinExistence type="predicted"/>
<keyword evidence="2" id="KW-1185">Reference proteome</keyword>
<dbReference type="AlphaFoldDB" id="A0A2I1FWZ4"/>
<organism evidence="1 2">
    <name type="scientific">Rhizophagus irregularis</name>
    <dbReference type="NCBI Taxonomy" id="588596"/>
    <lineage>
        <taxon>Eukaryota</taxon>
        <taxon>Fungi</taxon>
        <taxon>Fungi incertae sedis</taxon>
        <taxon>Mucoromycota</taxon>
        <taxon>Glomeromycotina</taxon>
        <taxon>Glomeromycetes</taxon>
        <taxon>Glomerales</taxon>
        <taxon>Glomeraceae</taxon>
        <taxon>Rhizophagus</taxon>
    </lineage>
</organism>
<sequence>MDSHHDIYLLIHQYIPTLFQRYLRKSSTTRTGLLNFLTPLMVDLDKLVWLEHISKVKKWEKTKGITHGPKDHVGKIRIHAPTSDFSHTHHQRNICTTKRPHIDILQPFAKRKVLITIL</sequence>
<dbReference type="EMBL" id="LLXI01000044">
    <property type="protein sequence ID" value="PKY38902.1"/>
    <property type="molecule type" value="Genomic_DNA"/>
</dbReference>
<gene>
    <name evidence="1" type="ORF">RhiirA4_451992</name>
</gene>
<evidence type="ECO:0000313" key="2">
    <source>
        <dbReference type="Proteomes" id="UP000234323"/>
    </source>
</evidence>
<accession>A0A2I1FWZ4</accession>